<reference evidence="2 3" key="1">
    <citation type="submission" date="2016-07" db="EMBL/GenBank/DDBJ databases">
        <title>Pervasive Adenine N6-methylation of Active Genes in Fungi.</title>
        <authorList>
            <consortium name="DOE Joint Genome Institute"/>
            <person name="Mondo S.J."/>
            <person name="Dannebaum R.O."/>
            <person name="Kuo R.C."/>
            <person name="Labutti K."/>
            <person name="Haridas S."/>
            <person name="Kuo A."/>
            <person name="Salamov A."/>
            <person name="Ahrendt S.R."/>
            <person name="Lipzen A."/>
            <person name="Sullivan W."/>
            <person name="Andreopoulos W.B."/>
            <person name="Clum A."/>
            <person name="Lindquist E."/>
            <person name="Daum C."/>
            <person name="Ramamoorthy G.K."/>
            <person name="Gryganskyi A."/>
            <person name="Culley D."/>
            <person name="Magnuson J.K."/>
            <person name="James T.Y."/>
            <person name="O'Malley M.A."/>
            <person name="Stajich J.E."/>
            <person name="Spatafora J.W."/>
            <person name="Visel A."/>
            <person name="Grigoriev I.V."/>
        </authorList>
    </citation>
    <scope>NUCLEOTIDE SEQUENCE [LARGE SCALE GENOMIC DNA]</scope>
    <source>
        <strain evidence="2 3">68-887.2</strain>
    </source>
</reference>
<protein>
    <submittedName>
        <fullName evidence="2">Uncharacterized protein</fullName>
    </submittedName>
</protein>
<dbReference type="AlphaFoldDB" id="A0A1Y2AHY3"/>
<dbReference type="OrthoDB" id="10646755at2759"/>
<feature type="compositionally biased region" description="Acidic residues" evidence="1">
    <location>
        <begin position="32"/>
        <end position="44"/>
    </location>
</feature>
<evidence type="ECO:0000313" key="2">
    <source>
        <dbReference type="EMBL" id="ORY21797.1"/>
    </source>
</evidence>
<accession>A0A1Y2AHY3</accession>
<feature type="region of interest" description="Disordered" evidence="1">
    <location>
        <begin position="1"/>
        <end position="69"/>
    </location>
</feature>
<proteinExistence type="predicted"/>
<sequence>MYNEGSANKTPDENEKENKEADAAAKTRSTENENENENAEENDTDQNHLPITRTAAAKQKSRAKRDSEREMISQFNQLIKKLLSRYKKYKKGTKDAKDSKALSRTWKRCQVSADELTQRIKVAKFRVKGPGRRYHMGAGFFHNLPFEFFSTTKLLFLRDDTSPKEKVWKKSFETLAECYALACKWPEVGDIERKNWQDRNEWGYVRMYWESE</sequence>
<comment type="caution">
    <text evidence="2">The sequence shown here is derived from an EMBL/GenBank/DDBJ whole genome shotgun (WGS) entry which is preliminary data.</text>
</comment>
<dbReference type="EMBL" id="MCFC01000104">
    <property type="protein sequence ID" value="ORY21797.1"/>
    <property type="molecule type" value="Genomic_DNA"/>
</dbReference>
<feature type="compositionally biased region" description="Basic and acidic residues" evidence="1">
    <location>
        <begin position="10"/>
        <end position="31"/>
    </location>
</feature>
<gene>
    <name evidence="2" type="ORF">BCR39DRAFT_50436</name>
</gene>
<name>A0A1Y2AHY3_9TREE</name>
<dbReference type="InParanoid" id="A0A1Y2AHY3"/>
<organism evidence="2 3">
    <name type="scientific">Naematelia encephala</name>
    <dbReference type="NCBI Taxonomy" id="71784"/>
    <lineage>
        <taxon>Eukaryota</taxon>
        <taxon>Fungi</taxon>
        <taxon>Dikarya</taxon>
        <taxon>Basidiomycota</taxon>
        <taxon>Agaricomycotina</taxon>
        <taxon>Tremellomycetes</taxon>
        <taxon>Tremellales</taxon>
        <taxon>Naemateliaceae</taxon>
        <taxon>Naematelia</taxon>
    </lineage>
</organism>
<dbReference type="Proteomes" id="UP000193986">
    <property type="component" value="Unassembled WGS sequence"/>
</dbReference>
<keyword evidence="3" id="KW-1185">Reference proteome</keyword>
<evidence type="ECO:0000256" key="1">
    <source>
        <dbReference type="SAM" id="MobiDB-lite"/>
    </source>
</evidence>
<evidence type="ECO:0000313" key="3">
    <source>
        <dbReference type="Proteomes" id="UP000193986"/>
    </source>
</evidence>